<sequence length="362" mass="40550">MSPPMPPGATGVASNGQASSSRSNSYPQMSLNAMFNAPARISQPHLHPDKLNGALWFSIDPSVGAFIRATWQGYYMGPWKSWRSVSDERRDSWWQTFVQNFYWEPQFNDLVYALWKKETWTSIGERISTKKRKNKQPKYINEKDWTTLMEYWTTEPAKKKSKKAAKSRKSDTVGKGVHKQNARPVGFARIEYNMTTETGELPSYTDLVRKTYTNKDGTFVDYRAEELVTKAEMEATQLSNTDGSPQSPSATSAPSRVLLNQAYLKNAKGKRGHVYGVGSAQYREHAPSARVPASLSRNLELELRVSGIETNLQSVTANVSSLKEDVATIKENVSTTMAAINVLIQTLRPQATPQQQVPSTQA</sequence>
<dbReference type="Proteomes" id="UP000824890">
    <property type="component" value="Unassembled WGS sequence"/>
</dbReference>
<proteinExistence type="predicted"/>
<feature type="region of interest" description="Disordered" evidence="1">
    <location>
        <begin position="159"/>
        <end position="180"/>
    </location>
</feature>
<reference evidence="2 3" key="1">
    <citation type="submission" date="2021-05" db="EMBL/GenBank/DDBJ databases">
        <title>Genome Assembly of Synthetic Allotetraploid Brassica napus Reveals Homoeologous Exchanges between Subgenomes.</title>
        <authorList>
            <person name="Davis J.T."/>
        </authorList>
    </citation>
    <scope>NUCLEOTIDE SEQUENCE [LARGE SCALE GENOMIC DNA]</scope>
    <source>
        <strain evidence="3">cv. Da-Ae</strain>
        <tissue evidence="2">Seedling</tissue>
    </source>
</reference>
<keyword evidence="3" id="KW-1185">Reference proteome</keyword>
<protein>
    <submittedName>
        <fullName evidence="2">Uncharacterized protein</fullName>
    </submittedName>
</protein>
<feature type="region of interest" description="Disordered" evidence="1">
    <location>
        <begin position="1"/>
        <end position="26"/>
    </location>
</feature>
<evidence type="ECO:0000313" key="3">
    <source>
        <dbReference type="Proteomes" id="UP000824890"/>
    </source>
</evidence>
<evidence type="ECO:0000256" key="1">
    <source>
        <dbReference type="SAM" id="MobiDB-lite"/>
    </source>
</evidence>
<dbReference type="PANTHER" id="PTHR33144:SF25">
    <property type="entry name" value="DUF4216 DOMAIN-CONTAINING PROTEIN"/>
    <property type="match status" value="1"/>
</dbReference>
<organism evidence="2 3">
    <name type="scientific">Brassica napus</name>
    <name type="common">Rape</name>
    <dbReference type="NCBI Taxonomy" id="3708"/>
    <lineage>
        <taxon>Eukaryota</taxon>
        <taxon>Viridiplantae</taxon>
        <taxon>Streptophyta</taxon>
        <taxon>Embryophyta</taxon>
        <taxon>Tracheophyta</taxon>
        <taxon>Spermatophyta</taxon>
        <taxon>Magnoliopsida</taxon>
        <taxon>eudicotyledons</taxon>
        <taxon>Gunneridae</taxon>
        <taxon>Pentapetalae</taxon>
        <taxon>rosids</taxon>
        <taxon>malvids</taxon>
        <taxon>Brassicales</taxon>
        <taxon>Brassicaceae</taxon>
        <taxon>Brassiceae</taxon>
        <taxon>Brassica</taxon>
    </lineage>
</organism>
<dbReference type="PANTHER" id="PTHR33144">
    <property type="entry name" value="OS10G0409366 PROTEIN-RELATED"/>
    <property type="match status" value="1"/>
</dbReference>
<gene>
    <name evidence="2" type="ORF">HID58_059806</name>
</gene>
<accession>A0ABQ7ZTZ2</accession>
<dbReference type="InterPro" id="IPR004252">
    <property type="entry name" value="Probable_transposase_24"/>
</dbReference>
<comment type="caution">
    <text evidence="2">The sequence shown here is derived from an EMBL/GenBank/DDBJ whole genome shotgun (WGS) entry which is preliminary data.</text>
</comment>
<evidence type="ECO:0000313" key="2">
    <source>
        <dbReference type="EMBL" id="KAH0883710.1"/>
    </source>
</evidence>
<feature type="region of interest" description="Disordered" evidence="1">
    <location>
        <begin position="236"/>
        <end position="255"/>
    </location>
</feature>
<dbReference type="Pfam" id="PF03004">
    <property type="entry name" value="Transposase_24"/>
    <property type="match status" value="1"/>
</dbReference>
<feature type="compositionally biased region" description="Low complexity" evidence="1">
    <location>
        <begin position="244"/>
        <end position="255"/>
    </location>
</feature>
<name>A0ABQ7ZTZ2_BRANA</name>
<dbReference type="EMBL" id="JAGKQM010000014">
    <property type="protein sequence ID" value="KAH0883710.1"/>
    <property type="molecule type" value="Genomic_DNA"/>
</dbReference>
<feature type="compositionally biased region" description="Low complexity" evidence="1">
    <location>
        <begin position="13"/>
        <end position="25"/>
    </location>
</feature>